<reference evidence="20 21" key="1">
    <citation type="journal article" date="2018" name="BMC Genomics">
        <title>The genome of Naegleria lovaniensis, the basis for a comparative approach to unravel pathogenicity factors of the human pathogenic amoeba N. fowleri.</title>
        <authorList>
            <person name="Liechti N."/>
            <person name="Schurch N."/>
            <person name="Bruggmann R."/>
            <person name="Wittwer M."/>
        </authorList>
    </citation>
    <scope>NUCLEOTIDE SEQUENCE [LARGE SCALE GENOMIC DNA]</scope>
    <source>
        <strain evidence="20 21">ATCC 30569</strain>
    </source>
</reference>
<dbReference type="Pfam" id="PF00346">
    <property type="entry name" value="Complex1_49kDa"/>
    <property type="match status" value="1"/>
</dbReference>
<keyword evidence="6" id="KW-0679">Respiratory chain</keyword>
<dbReference type="InterPro" id="IPR002429">
    <property type="entry name" value="CcO_II-like_C"/>
</dbReference>
<sequence>METKRAFLFPDINYELTRYFGFGMPANDKMLSIVLLYIETMSVLIAVAFVVGFIVLWSITKFNSNVNPVAYHFSKKVEAFLDTIFALLPTVLISYLLIPALGFIFQLEYDENFLETLFNVYIIGHQWYWTYEIDTKLGTDVLVNLFDANFNFPILQFDSYMIKDSEKNRLLNVDKCLVLPNGHNICFYITSHDVIHAWAVPQLGIKIDALPGRLMRFVLYSSIEGVYYGQCSELCGVNHAFMPICVEIVKNKYFIDWIFLSLDINLVKYIFYVYIYPLYTGLPVANGWNPKYVKARAKLNLVWNPSSPIDIPYSDFLHMDNNYLRRHGFEITKSGQLRRIASPQMYYANPEEALKWGDLAWKCHLKNIEDNFEDYKKELTLDPFECVLYADHISLFGHDILSYNIQSKTFLFQKYEIDAIDALLSIIFILCTIIMYIVFYHLKKLTFKVKILQHFIITGMNEEEYDHDARTLKDMKKEEREIILAKRRFAKERIKQYNDNISAKEMNDAWSEASTTSPKFYIGLEIDYCFYEFSCIKLDGEIIKNADPHIGLLHRGTEKLLEYKTYIQGLPYFDRLDYVSMMCQEHTYCLAIEKLLKCNIPLRAQYIRVLFSEITRILNHLLSITTHAMDVGALTPFLWAFEEREKLMEFYERVSGARMHANYFRPGGVSYDIPKGLLHDIYNFICSFSSRIDEIEELLTTNRIWKQRLVDIGIVNYRDALDMGFSGVMLRGSGIVWDLRKTEPYEIYKQLNFYIPVGIHGDCYDRYLVRINEMRQSIFIIHQCLNNIPNGLVRVDNHKISPPFRKQVKTSMESLIHHFKFYSEGIHVPQGICYGGVEAPKGETGVLLVSNGSNMPYRCKIRSPGFAHLQGINHVTSGHMIADLVTVIGTLDIVFGEVDR</sequence>
<dbReference type="InterPro" id="IPR008972">
    <property type="entry name" value="Cupredoxin"/>
</dbReference>
<evidence type="ECO:0000256" key="9">
    <source>
        <dbReference type="ARBA" id="ARBA00022967"/>
    </source>
</evidence>
<keyword evidence="12" id="KW-0186">Copper</keyword>
<feature type="domain" description="Cytochrome oxidase subunit II copper A binding" evidence="18">
    <location>
        <begin position="115"/>
        <end position="260"/>
    </location>
</feature>
<geneLocation type="mitochondrion" evidence="20"/>
<dbReference type="Gene3D" id="1.10.287.90">
    <property type="match status" value="1"/>
</dbReference>
<dbReference type="InterPro" id="IPR001505">
    <property type="entry name" value="Copper_CuA"/>
</dbReference>
<evidence type="ECO:0000256" key="11">
    <source>
        <dbReference type="ARBA" id="ARBA00022989"/>
    </source>
</evidence>
<keyword evidence="5 16" id="KW-0813">Transport</keyword>
<dbReference type="InterPro" id="IPR014029">
    <property type="entry name" value="NADH_UbQ_OxRdtase_49kDa_CS"/>
</dbReference>
<evidence type="ECO:0000256" key="14">
    <source>
        <dbReference type="ARBA" id="ARBA00023136"/>
    </source>
</evidence>
<dbReference type="PANTHER" id="PTHR11993">
    <property type="entry name" value="NADH-UBIQUINONE OXIDOREDUCTASE 49 KDA SUBUNIT"/>
    <property type="match status" value="1"/>
</dbReference>
<evidence type="ECO:0000259" key="18">
    <source>
        <dbReference type="PROSITE" id="PS50857"/>
    </source>
</evidence>
<dbReference type="GO" id="GO:0004129">
    <property type="term" value="F:cytochrome-c oxidase activity"/>
    <property type="evidence" value="ECO:0007669"/>
    <property type="project" value="UniProtKB-EC"/>
</dbReference>
<comment type="subcellular location">
    <subcellularLocation>
        <location evidence="2">Membrane</location>
        <topology evidence="2">Multi-pass membrane protein</topology>
    </subcellularLocation>
</comment>
<dbReference type="PRINTS" id="PR01166">
    <property type="entry name" value="CYCOXIDASEII"/>
</dbReference>
<dbReference type="GO" id="GO:0006120">
    <property type="term" value="P:mitochondrial electron transport, NADH to ubiquinone"/>
    <property type="evidence" value="ECO:0007669"/>
    <property type="project" value="TreeGrafter"/>
</dbReference>
<keyword evidence="13 16" id="KW-0520">NAD</keyword>
<dbReference type="Pfam" id="PF00116">
    <property type="entry name" value="COX2"/>
    <property type="match status" value="1"/>
</dbReference>
<comment type="caution">
    <text evidence="20">The sequence shown here is derived from an EMBL/GenBank/DDBJ whole genome shotgun (WGS) entry which is preliminary data.</text>
</comment>
<comment type="catalytic activity">
    <reaction evidence="15">
        <text>4 Fe(II)-[cytochrome c] + O2 + 8 H(+)(in) = 4 Fe(III)-[cytochrome c] + 2 H2O + 4 H(+)(out)</text>
        <dbReference type="Rhea" id="RHEA:11436"/>
        <dbReference type="Rhea" id="RHEA-COMP:10350"/>
        <dbReference type="Rhea" id="RHEA-COMP:14399"/>
        <dbReference type="ChEBI" id="CHEBI:15377"/>
        <dbReference type="ChEBI" id="CHEBI:15378"/>
        <dbReference type="ChEBI" id="CHEBI:15379"/>
        <dbReference type="ChEBI" id="CHEBI:29033"/>
        <dbReference type="ChEBI" id="CHEBI:29034"/>
        <dbReference type="EC" id="7.1.1.9"/>
    </reaction>
    <physiologicalReaction direction="left-to-right" evidence="15">
        <dbReference type="Rhea" id="RHEA:11437"/>
    </physiologicalReaction>
</comment>
<keyword evidence="8" id="KW-0479">Metal-binding</keyword>
<dbReference type="FunFam" id="1.10.645.10:FF:000005">
    <property type="entry name" value="NADH-quinone oxidoreductase subunit D"/>
    <property type="match status" value="1"/>
</dbReference>
<keyword evidence="7 17" id="KW-0812">Transmembrane</keyword>
<evidence type="ECO:0000256" key="12">
    <source>
        <dbReference type="ARBA" id="ARBA00023008"/>
    </source>
</evidence>
<feature type="transmembrane region" description="Helical" evidence="17">
    <location>
        <begin position="422"/>
        <end position="442"/>
    </location>
</feature>
<dbReference type="NCBIfam" id="NF004739">
    <property type="entry name" value="PRK06075.1"/>
    <property type="match status" value="1"/>
</dbReference>
<protein>
    <recommendedName>
        <fullName evidence="4">cytochrome-c oxidase</fullName>
        <ecNumber evidence="4">7.1.1.9</ecNumber>
    </recommendedName>
</protein>
<keyword evidence="20" id="KW-0496">Mitochondrion</keyword>
<evidence type="ECO:0000256" key="2">
    <source>
        <dbReference type="ARBA" id="ARBA00004141"/>
    </source>
</evidence>
<feature type="transmembrane region" description="Helical" evidence="17">
    <location>
        <begin position="79"/>
        <end position="105"/>
    </location>
</feature>
<evidence type="ECO:0000256" key="1">
    <source>
        <dbReference type="ARBA" id="ARBA00001935"/>
    </source>
</evidence>
<evidence type="ECO:0000313" key="20">
    <source>
        <dbReference type="EMBL" id="KAG2370563.1"/>
    </source>
</evidence>
<evidence type="ECO:0000256" key="3">
    <source>
        <dbReference type="ARBA" id="ARBA00005769"/>
    </source>
</evidence>
<evidence type="ECO:0000256" key="10">
    <source>
        <dbReference type="ARBA" id="ARBA00022982"/>
    </source>
</evidence>
<evidence type="ECO:0000313" key="21">
    <source>
        <dbReference type="Proteomes" id="UP000816034"/>
    </source>
</evidence>
<dbReference type="EMBL" id="PYSW02000110">
    <property type="protein sequence ID" value="KAG2370563.1"/>
    <property type="molecule type" value="Genomic_DNA"/>
</dbReference>
<evidence type="ECO:0000256" key="5">
    <source>
        <dbReference type="ARBA" id="ARBA00022448"/>
    </source>
</evidence>
<evidence type="ECO:0000256" key="17">
    <source>
        <dbReference type="SAM" id="Phobius"/>
    </source>
</evidence>
<dbReference type="PROSITE" id="PS00535">
    <property type="entry name" value="COMPLEX1_49K"/>
    <property type="match status" value="1"/>
</dbReference>
<name>A0AA88GAL4_NAELO</name>
<dbReference type="Gene3D" id="2.60.40.420">
    <property type="entry name" value="Cupredoxins - blue copper proteins"/>
    <property type="match status" value="1"/>
</dbReference>
<comment type="cofactor">
    <cofactor evidence="1">
        <name>Cu cation</name>
        <dbReference type="ChEBI" id="CHEBI:23378"/>
    </cofactor>
</comment>
<dbReference type="Gene3D" id="1.10.645.10">
    <property type="entry name" value="Cytochrome-c3 Hydrogenase, chain B"/>
    <property type="match status" value="1"/>
</dbReference>
<dbReference type="PROSITE" id="PS50857">
    <property type="entry name" value="COX2_CUA"/>
    <property type="match status" value="1"/>
</dbReference>
<dbReference type="EC" id="7.1.1.9" evidence="4"/>
<dbReference type="CDD" id="cd13912">
    <property type="entry name" value="CcO_II_C"/>
    <property type="match status" value="1"/>
</dbReference>
<comment type="similarity">
    <text evidence="3 16">Belongs to the complex I 49 kDa subunit family.</text>
</comment>
<gene>
    <name evidence="20" type="ORF">C9374_000731</name>
</gene>
<evidence type="ECO:0000256" key="13">
    <source>
        <dbReference type="ARBA" id="ARBA00023027"/>
    </source>
</evidence>
<evidence type="ECO:0000256" key="6">
    <source>
        <dbReference type="ARBA" id="ARBA00022660"/>
    </source>
</evidence>
<dbReference type="GO" id="GO:0051287">
    <property type="term" value="F:NAD binding"/>
    <property type="evidence" value="ECO:0007669"/>
    <property type="project" value="InterPro"/>
</dbReference>
<keyword evidence="10" id="KW-0249">Electron transport</keyword>
<evidence type="ECO:0000256" key="16">
    <source>
        <dbReference type="RuleBase" id="RU003685"/>
    </source>
</evidence>
<dbReference type="InterPro" id="IPR034210">
    <property type="entry name" value="CcO_II_C"/>
</dbReference>
<dbReference type="GO" id="GO:0016651">
    <property type="term" value="F:oxidoreductase activity, acting on NAD(P)H"/>
    <property type="evidence" value="ECO:0007669"/>
    <property type="project" value="InterPro"/>
</dbReference>
<dbReference type="InterPro" id="IPR036257">
    <property type="entry name" value="Cyt_c_oxidase_su2_TM_sf"/>
</dbReference>
<feature type="domain" description="Cytochrome oxidase subunit II transmembrane region profile" evidence="19">
    <location>
        <begin position="14"/>
        <end position="111"/>
    </location>
</feature>
<evidence type="ECO:0000256" key="4">
    <source>
        <dbReference type="ARBA" id="ARBA00012949"/>
    </source>
</evidence>
<dbReference type="PROSITE" id="PS50999">
    <property type="entry name" value="COX2_TM"/>
    <property type="match status" value="1"/>
</dbReference>
<dbReference type="GO" id="GO:0005739">
    <property type="term" value="C:mitochondrion"/>
    <property type="evidence" value="ECO:0007669"/>
    <property type="project" value="GOC"/>
</dbReference>
<keyword evidence="21" id="KW-1185">Reference proteome</keyword>
<dbReference type="GO" id="GO:0048038">
    <property type="term" value="F:quinone binding"/>
    <property type="evidence" value="ECO:0007669"/>
    <property type="project" value="InterPro"/>
</dbReference>
<keyword evidence="11 17" id="KW-1133">Transmembrane helix</keyword>
<dbReference type="Proteomes" id="UP000816034">
    <property type="component" value="Unassembled WGS sequence"/>
</dbReference>
<dbReference type="AlphaFoldDB" id="A0AA88GAL4"/>
<dbReference type="InterPro" id="IPR029014">
    <property type="entry name" value="NiFe-Hase_large"/>
</dbReference>
<dbReference type="NCBIfam" id="TIGR01962">
    <property type="entry name" value="NuoD"/>
    <property type="match status" value="1"/>
</dbReference>
<dbReference type="GO" id="GO:0005507">
    <property type="term" value="F:copper ion binding"/>
    <property type="evidence" value="ECO:0007669"/>
    <property type="project" value="InterPro"/>
</dbReference>
<dbReference type="InterPro" id="IPR022885">
    <property type="entry name" value="NDH1_su_D/H"/>
</dbReference>
<accession>A0AA88GAL4</accession>
<dbReference type="GO" id="GO:0016020">
    <property type="term" value="C:membrane"/>
    <property type="evidence" value="ECO:0007669"/>
    <property type="project" value="UniProtKB-SubCell"/>
</dbReference>
<dbReference type="HAMAP" id="MF_01358">
    <property type="entry name" value="NDH1_NuoD"/>
    <property type="match status" value="1"/>
</dbReference>
<keyword evidence="9 16" id="KW-1278">Translocase</keyword>
<dbReference type="InterPro" id="IPR001135">
    <property type="entry name" value="NADH_Q_OxRdtase_suD"/>
</dbReference>
<evidence type="ECO:0000256" key="15">
    <source>
        <dbReference type="ARBA" id="ARBA00049512"/>
    </source>
</evidence>
<keyword evidence="14 17" id="KW-0472">Membrane</keyword>
<dbReference type="PANTHER" id="PTHR11993:SF10">
    <property type="entry name" value="NADH DEHYDROGENASE [UBIQUINONE] IRON-SULFUR PROTEIN 2, MITOCHONDRIAL"/>
    <property type="match status" value="1"/>
</dbReference>
<dbReference type="SUPFAM" id="SSF81464">
    <property type="entry name" value="Cytochrome c oxidase subunit II-like, transmembrane region"/>
    <property type="match status" value="1"/>
</dbReference>
<evidence type="ECO:0000256" key="8">
    <source>
        <dbReference type="ARBA" id="ARBA00022723"/>
    </source>
</evidence>
<dbReference type="PROSITE" id="PS00078">
    <property type="entry name" value="COX2"/>
    <property type="match status" value="1"/>
</dbReference>
<evidence type="ECO:0000259" key="19">
    <source>
        <dbReference type="PROSITE" id="PS50999"/>
    </source>
</evidence>
<dbReference type="SUPFAM" id="SSF49503">
    <property type="entry name" value="Cupredoxins"/>
    <property type="match status" value="1"/>
</dbReference>
<dbReference type="InterPro" id="IPR011759">
    <property type="entry name" value="Cyt_c_oxidase_su2_TM_dom"/>
</dbReference>
<proteinExistence type="inferred from homology"/>
<evidence type="ECO:0000256" key="7">
    <source>
        <dbReference type="ARBA" id="ARBA00022692"/>
    </source>
</evidence>
<dbReference type="SUPFAM" id="SSF56762">
    <property type="entry name" value="HydB/Nqo4-like"/>
    <property type="match status" value="1"/>
</dbReference>
<feature type="transmembrane region" description="Helical" evidence="17">
    <location>
        <begin position="34"/>
        <end position="59"/>
    </location>
</feature>
<organism evidence="20 21">
    <name type="scientific">Naegleria lovaniensis</name>
    <name type="common">Amoeba</name>
    <dbReference type="NCBI Taxonomy" id="51637"/>
    <lineage>
        <taxon>Eukaryota</taxon>
        <taxon>Discoba</taxon>
        <taxon>Heterolobosea</taxon>
        <taxon>Tetramitia</taxon>
        <taxon>Eutetramitia</taxon>
        <taxon>Vahlkampfiidae</taxon>
        <taxon>Naegleria</taxon>
    </lineage>
</organism>